<evidence type="ECO:0000313" key="1">
    <source>
        <dbReference type="EMBL" id="KAH6608185.1"/>
    </source>
</evidence>
<dbReference type="AlphaFoldDB" id="A0A9P8QMN0"/>
<comment type="caution">
    <text evidence="1">The sequence shown here is derived from an EMBL/GenBank/DDBJ whole genome shotgun (WGS) entry which is preliminary data.</text>
</comment>
<dbReference type="EMBL" id="JAIWOZ010000003">
    <property type="protein sequence ID" value="KAH6608185.1"/>
    <property type="molecule type" value="Genomic_DNA"/>
</dbReference>
<proteinExistence type="predicted"/>
<name>A0A9P8QMN0_9HYPO</name>
<accession>A0A9P8QMN0</accession>
<reference evidence="1" key="1">
    <citation type="submission" date="2021-08" db="EMBL/GenBank/DDBJ databases">
        <title>Chromosome-Level Trichoderma cornu-damae using Hi-C Data.</title>
        <authorList>
            <person name="Kim C.S."/>
        </authorList>
    </citation>
    <scope>NUCLEOTIDE SEQUENCE</scope>
    <source>
        <strain evidence="1">KA19-0412C</strain>
    </source>
</reference>
<gene>
    <name evidence="1" type="ORF">Trco_004498</name>
</gene>
<protein>
    <submittedName>
        <fullName evidence="1">Uncharacterized protein</fullName>
    </submittedName>
</protein>
<sequence length="69" mass="7376">MIETGFDMPSSSTHAVCDGGNDNADGDCPSWYVQTRNQAGAKAVDEAKARALAQQLRTFRAQFDNPAGN</sequence>
<evidence type="ECO:0000313" key="2">
    <source>
        <dbReference type="Proteomes" id="UP000827724"/>
    </source>
</evidence>
<keyword evidence="2" id="KW-1185">Reference proteome</keyword>
<dbReference type="Proteomes" id="UP000827724">
    <property type="component" value="Unassembled WGS sequence"/>
</dbReference>
<organism evidence="1 2">
    <name type="scientific">Trichoderma cornu-damae</name>
    <dbReference type="NCBI Taxonomy" id="654480"/>
    <lineage>
        <taxon>Eukaryota</taxon>
        <taxon>Fungi</taxon>
        <taxon>Dikarya</taxon>
        <taxon>Ascomycota</taxon>
        <taxon>Pezizomycotina</taxon>
        <taxon>Sordariomycetes</taxon>
        <taxon>Hypocreomycetidae</taxon>
        <taxon>Hypocreales</taxon>
        <taxon>Hypocreaceae</taxon>
        <taxon>Trichoderma</taxon>
    </lineage>
</organism>